<evidence type="ECO:0000313" key="3">
    <source>
        <dbReference type="Proteomes" id="UP001215280"/>
    </source>
</evidence>
<name>A0AAD7JPK9_9AGAR</name>
<keyword evidence="1" id="KW-0732">Signal</keyword>
<feature type="signal peptide" evidence="1">
    <location>
        <begin position="1"/>
        <end position="19"/>
    </location>
</feature>
<dbReference type="InterPro" id="IPR045469">
    <property type="entry name" value="Nis1"/>
</dbReference>
<organism evidence="2 3">
    <name type="scientific">Mycena maculata</name>
    <dbReference type="NCBI Taxonomy" id="230809"/>
    <lineage>
        <taxon>Eukaryota</taxon>
        <taxon>Fungi</taxon>
        <taxon>Dikarya</taxon>
        <taxon>Basidiomycota</taxon>
        <taxon>Agaricomycotina</taxon>
        <taxon>Agaricomycetes</taxon>
        <taxon>Agaricomycetidae</taxon>
        <taxon>Agaricales</taxon>
        <taxon>Marasmiineae</taxon>
        <taxon>Mycenaceae</taxon>
        <taxon>Mycena</taxon>
    </lineage>
</organism>
<accession>A0AAD7JPK9</accession>
<dbReference type="AlphaFoldDB" id="A0AAD7JPK9"/>
<protein>
    <submittedName>
        <fullName evidence="2">Uncharacterized protein</fullName>
    </submittedName>
</protein>
<dbReference type="EMBL" id="JARJLG010000026">
    <property type="protein sequence ID" value="KAJ7769222.1"/>
    <property type="molecule type" value="Genomic_DNA"/>
</dbReference>
<sequence>MKFISSLVLSCMLAVGALGQGIEIGAPLNGTTVKPGSNIIVEVDRPDTLTGSTELSLVIGFLNCFDGPCPSPLDRIGDILYNGSYNPQFHTGVQRPPHQNFTVRVPKTASGGNAQLSAIHFSLVGAGPFPFLQSQNITLVVE</sequence>
<proteinExistence type="predicted"/>
<comment type="caution">
    <text evidence="2">The sequence shown here is derived from an EMBL/GenBank/DDBJ whole genome shotgun (WGS) entry which is preliminary data.</text>
</comment>
<feature type="chain" id="PRO_5042202302" evidence="1">
    <location>
        <begin position="20"/>
        <end position="142"/>
    </location>
</feature>
<dbReference type="Pfam" id="PF19271">
    <property type="entry name" value="Nis1"/>
    <property type="match status" value="1"/>
</dbReference>
<reference evidence="2" key="1">
    <citation type="submission" date="2023-03" db="EMBL/GenBank/DDBJ databases">
        <title>Massive genome expansion in bonnet fungi (Mycena s.s.) driven by repeated elements and novel gene families across ecological guilds.</title>
        <authorList>
            <consortium name="Lawrence Berkeley National Laboratory"/>
            <person name="Harder C.B."/>
            <person name="Miyauchi S."/>
            <person name="Viragh M."/>
            <person name="Kuo A."/>
            <person name="Thoen E."/>
            <person name="Andreopoulos B."/>
            <person name="Lu D."/>
            <person name="Skrede I."/>
            <person name="Drula E."/>
            <person name="Henrissat B."/>
            <person name="Morin E."/>
            <person name="Kohler A."/>
            <person name="Barry K."/>
            <person name="LaButti K."/>
            <person name="Morin E."/>
            <person name="Salamov A."/>
            <person name="Lipzen A."/>
            <person name="Mereny Z."/>
            <person name="Hegedus B."/>
            <person name="Baldrian P."/>
            <person name="Stursova M."/>
            <person name="Weitz H."/>
            <person name="Taylor A."/>
            <person name="Grigoriev I.V."/>
            <person name="Nagy L.G."/>
            <person name="Martin F."/>
            <person name="Kauserud H."/>
        </authorList>
    </citation>
    <scope>NUCLEOTIDE SEQUENCE</scope>
    <source>
        <strain evidence="2">CBHHK188m</strain>
    </source>
</reference>
<dbReference type="Proteomes" id="UP001215280">
    <property type="component" value="Unassembled WGS sequence"/>
</dbReference>
<keyword evidence="3" id="KW-1185">Reference proteome</keyword>
<evidence type="ECO:0000256" key="1">
    <source>
        <dbReference type="SAM" id="SignalP"/>
    </source>
</evidence>
<evidence type="ECO:0000313" key="2">
    <source>
        <dbReference type="EMBL" id="KAJ7769222.1"/>
    </source>
</evidence>
<gene>
    <name evidence="2" type="ORF">DFH07DRAFT_807288</name>
</gene>